<reference evidence="2" key="1">
    <citation type="journal article" date="2023" name="Mol. Phylogenet. Evol.">
        <title>Genome-scale phylogeny and comparative genomics of the fungal order Sordariales.</title>
        <authorList>
            <person name="Hensen N."/>
            <person name="Bonometti L."/>
            <person name="Westerberg I."/>
            <person name="Brannstrom I.O."/>
            <person name="Guillou S."/>
            <person name="Cros-Aarteil S."/>
            <person name="Calhoun S."/>
            <person name="Haridas S."/>
            <person name="Kuo A."/>
            <person name="Mondo S."/>
            <person name="Pangilinan J."/>
            <person name="Riley R."/>
            <person name="LaButti K."/>
            <person name="Andreopoulos B."/>
            <person name="Lipzen A."/>
            <person name="Chen C."/>
            <person name="Yan M."/>
            <person name="Daum C."/>
            <person name="Ng V."/>
            <person name="Clum A."/>
            <person name="Steindorff A."/>
            <person name="Ohm R.A."/>
            <person name="Martin F."/>
            <person name="Silar P."/>
            <person name="Natvig D.O."/>
            <person name="Lalanne C."/>
            <person name="Gautier V."/>
            <person name="Ament-Velasquez S.L."/>
            <person name="Kruys A."/>
            <person name="Hutchinson M.I."/>
            <person name="Powell A.J."/>
            <person name="Barry K."/>
            <person name="Miller A.N."/>
            <person name="Grigoriev I.V."/>
            <person name="Debuchy R."/>
            <person name="Gladieux P."/>
            <person name="Hiltunen Thoren M."/>
            <person name="Johannesson H."/>
        </authorList>
    </citation>
    <scope>NUCLEOTIDE SEQUENCE</scope>
    <source>
        <strain evidence="2">FGSC 1904</strain>
    </source>
</reference>
<accession>A0AAE0NRW9</accession>
<feature type="region of interest" description="Disordered" evidence="1">
    <location>
        <begin position="153"/>
        <end position="221"/>
    </location>
</feature>
<name>A0AAE0NRW9_SORBR</name>
<sequence>MNHHSTTINMHPQNPNETFGEHPASGPAPTTAGHHKHDILNKLDPRVDSTMDHQPIATMAASGEGAFSHGPHEPSHHSTTGMGPSMHGAADPSSSHHIGSGSNYDSTCYNTNNRTRMDDPNADFPVPPKEHHKHRAGFHHGVDVATNSSTITAAGQGHGRLDGVGHTPGNAAGHQKMMGSPTSTSAPLPGPAPNTAGPHRSDLMNKLDPRVDSHGGHWEKY</sequence>
<feature type="region of interest" description="Disordered" evidence="1">
    <location>
        <begin position="1"/>
        <end position="36"/>
    </location>
</feature>
<protein>
    <submittedName>
        <fullName evidence="2">Uncharacterized protein</fullName>
    </submittedName>
</protein>
<gene>
    <name evidence="2" type="ORF">B0T20DRAFT_427424</name>
</gene>
<feature type="compositionally biased region" description="Polar residues" evidence="1">
    <location>
        <begin position="92"/>
        <end position="114"/>
    </location>
</feature>
<evidence type="ECO:0000313" key="2">
    <source>
        <dbReference type="EMBL" id="KAK3386385.1"/>
    </source>
</evidence>
<dbReference type="AlphaFoldDB" id="A0AAE0NRW9"/>
<dbReference type="Proteomes" id="UP001281003">
    <property type="component" value="Unassembled WGS sequence"/>
</dbReference>
<keyword evidence="3" id="KW-1185">Reference proteome</keyword>
<dbReference type="EMBL" id="JAUTDP010000019">
    <property type="protein sequence ID" value="KAK3386385.1"/>
    <property type="molecule type" value="Genomic_DNA"/>
</dbReference>
<proteinExistence type="predicted"/>
<comment type="caution">
    <text evidence="2">The sequence shown here is derived from an EMBL/GenBank/DDBJ whole genome shotgun (WGS) entry which is preliminary data.</text>
</comment>
<reference evidence="2" key="2">
    <citation type="submission" date="2023-07" db="EMBL/GenBank/DDBJ databases">
        <authorList>
            <consortium name="Lawrence Berkeley National Laboratory"/>
            <person name="Haridas S."/>
            <person name="Hensen N."/>
            <person name="Bonometti L."/>
            <person name="Westerberg I."/>
            <person name="Brannstrom I.O."/>
            <person name="Guillou S."/>
            <person name="Cros-Aarteil S."/>
            <person name="Calhoun S."/>
            <person name="Kuo A."/>
            <person name="Mondo S."/>
            <person name="Pangilinan J."/>
            <person name="Riley R."/>
            <person name="LaButti K."/>
            <person name="Andreopoulos B."/>
            <person name="Lipzen A."/>
            <person name="Chen C."/>
            <person name="Yanf M."/>
            <person name="Daum C."/>
            <person name="Ng V."/>
            <person name="Clum A."/>
            <person name="Steindorff A."/>
            <person name="Ohm R."/>
            <person name="Martin F."/>
            <person name="Silar P."/>
            <person name="Natvig D."/>
            <person name="Lalanne C."/>
            <person name="Gautier V."/>
            <person name="Ament-velasquez S.L."/>
            <person name="Kruys A."/>
            <person name="Hutchinson M.I."/>
            <person name="Powell A.J."/>
            <person name="Barry K."/>
            <person name="Miller A.N."/>
            <person name="Grigoriev I.V."/>
            <person name="Debuchy R."/>
            <person name="Gladieux P."/>
            <person name="Thoren M.H."/>
            <person name="Johannesson H."/>
        </authorList>
    </citation>
    <scope>NUCLEOTIDE SEQUENCE</scope>
    <source>
        <strain evidence="2">FGSC 1904</strain>
    </source>
</reference>
<feature type="compositionally biased region" description="Polar residues" evidence="1">
    <location>
        <begin position="1"/>
        <end position="17"/>
    </location>
</feature>
<organism evidence="2 3">
    <name type="scientific">Sordaria brevicollis</name>
    <dbReference type="NCBI Taxonomy" id="83679"/>
    <lineage>
        <taxon>Eukaryota</taxon>
        <taxon>Fungi</taxon>
        <taxon>Dikarya</taxon>
        <taxon>Ascomycota</taxon>
        <taxon>Pezizomycotina</taxon>
        <taxon>Sordariomycetes</taxon>
        <taxon>Sordariomycetidae</taxon>
        <taxon>Sordariales</taxon>
        <taxon>Sordariaceae</taxon>
        <taxon>Sordaria</taxon>
    </lineage>
</organism>
<feature type="compositionally biased region" description="Basic and acidic residues" evidence="1">
    <location>
        <begin position="199"/>
        <end position="221"/>
    </location>
</feature>
<feature type="region of interest" description="Disordered" evidence="1">
    <location>
        <begin position="63"/>
        <end position="123"/>
    </location>
</feature>
<evidence type="ECO:0000313" key="3">
    <source>
        <dbReference type="Proteomes" id="UP001281003"/>
    </source>
</evidence>
<evidence type="ECO:0000256" key="1">
    <source>
        <dbReference type="SAM" id="MobiDB-lite"/>
    </source>
</evidence>